<keyword evidence="2" id="KW-1185">Reference proteome</keyword>
<dbReference type="EMBL" id="CM041535">
    <property type="protein sequence ID" value="KAI3372846.1"/>
    <property type="molecule type" value="Genomic_DNA"/>
</dbReference>
<dbReference type="Proteomes" id="UP000831701">
    <property type="component" value="Chromosome 5"/>
</dbReference>
<proteinExistence type="predicted"/>
<accession>A0ACB8WYP3</accession>
<evidence type="ECO:0000313" key="1">
    <source>
        <dbReference type="EMBL" id="KAI3372846.1"/>
    </source>
</evidence>
<reference evidence="1" key="1">
    <citation type="submission" date="2022-04" db="EMBL/GenBank/DDBJ databases">
        <title>Jade perch genome.</title>
        <authorList>
            <person name="Chao B."/>
        </authorList>
    </citation>
    <scope>NUCLEOTIDE SEQUENCE</scope>
    <source>
        <strain evidence="1">CB-2022</strain>
    </source>
</reference>
<sequence length="2805" mass="305102">VRTEQDLYARLIDSVTKQPISYEGQNKNPEMCRVLLTHEVMCSRCCEKKSCGNRNETPSDPVIIDRFFLKFFLKCNQNCLKTAGNPRDMRRFQVVLSSTVSVDGHVLAVSDNMFVHNNSKHGRRARRLEPGESVENTMEYATPCIKAISPSEGWTTGGAMVIVIGENFFDGLQVVFGSMLVWSELITPHAIRVQTPPRHIPGVVEVTLSYKSKQFCKGAPGRFIYTALNEPTIDYGFQRLQKVIPRHPGDPEKLAKEILLKRAADLVEALYGNPHSNQDMLLKRAADIAEALYSVPRPHSQLQALPSSPAHGSVMGLGSYPSQLGVSIGEPGQSSQGYIRNSSSLSPRGYPSASTPQQSSYGGSGGMTGGYGTVPMTSLGVPGSPGFSSASPTGSPYIMPSSPTIPGSSSSSSSLLPFSSFPSAAKQKSAFAPVLRPQGSPSPACPASGGNSFRGRSPSAVAPQTTTTTAAAGSGHANTAQTNAMAQAAKHLRKNKDLEAQLEQERKEKEEERVKKRSRSRDKKRKVLGLFTGQSGFVTLRRIYRQHSSKDKPLGPPSPQPPPSLVSPPTMLTQHVEIAARMQGGGVRERGDYVNEMKECGVCRSRVSPRGSPWVTPLLSSPVISSSPFLSLALPLCRMSDPVSAASPPAWERHEALRRKHNTDRNTGRAMCRPADAGNSFLRAARSGNLDKALEQHIKNGIDINTANQNGLNGLHLASKEGHVKMVLELLHNGMGSCWRPPQSSAEKIVFLEMLVVTFGLIKKGNTALHIAALAGQEQVVTELVNYGANVNAQSQKGFTPLYMAAQENHLEVVKFLLENGANQSIPTEDGFTPLAVALQQGHENVVALLINYGTKGKVRLPALHIAARNDDTRTAAVLLQNDPNPDVLSKTGFTPLHIAAHYENLNVAQLLLNRGANVNFTPKNGITPLHIASRRGNVIMVRLLLDRGAQIDAKTKDELTPLHCAARNGHVRIIEILLDHGAPIQAKTKNGLSPIHMAAQGDHMDCIKQLLQYNAEIDDITLDHLTPLHVAAHCGHHRMAKVLLDKGAKPNSRALNGFTPLHIACKKNHMRVMDLLLKHSASLEAVTESGLTPLHVASFMGHLNIVKILLQKGASPSASNVKVETPLHMASRAGHFEVAEFLLQNAAPVDAKAKDDQTPLHCAARMGHKELVKLLLEHKANPNSTTTAGHTPLHIAAREGHVQTVRILLDMEAQQTKMTKKGFTPLHVASKYGKVDVAELLLERGANPNAAGKNGLTPLHVAVHHNNLDVVNLLVSKGGSPHSAARNGYTALHIASKQNQVEVANSLLQYGASANAESLQGVTPLHLASQEGRPDMVSLLISKQANSGLTPLHLVAQEGHVGIADILVKQGASVYAATRMGYTPLHVACHYGNIKMVKFLLQQQANVNSKTRLGYTPLHQAAQQGHTDIVTLLLKHGAQPNETTTNGTSALAIAKRLGYISVIDVLKLVTEETVSMTTTEKHRMSFPETVDEILDVSEDEGEELLGTEGARYMKMDDMKDHDDDFLSPKKSLEYERGLGTANYSPAIPRIPRVSPETVILKEHEIDQQHTPLPLPKEYDEDSLIPSSPATETSDNVSPVASPIHTGFLVSFMVDARGGSMRGSRHNGLRVIIPPRTCAAPTRITCRLVKPQKLTSPPPLVEGEGLASRIISLGPASMQFLGPVMMCSSSRDPRSHFAALGRGDRELVVLRSGWSENGSVWKEHRNRYGDEVLETILNGMDEDLESQEELGKKRIRRIISTDFPLYFAVVSRVQQESDLIGPEGGSLTSKLVPMVQATFPETAVTKRVRLGLQAQPVPDELVAKLLGNQANFSPVVTVEPRRRKFHRPIGLRIPLPPSWRESPRDSGEGDTTSLRLLCSSALSHPVWFPGGTAPAQWEDITGTTKLLYANDCASFTTNVSARFWLADCPRTAEAVSFANLLYRELSAVPYMAKFVVFAKMNELREGRLRCYCMTDDKMDKTLEQHENFTEVARSRDIEVMEGMPLHLECSGNLVPVRKATQQPRCFSFQAFRDNRLPVSVKVRDSSKEPAGFLSFLRKSTKYEDSQHVLCNLNITMPPCIKIVGSEDRRRTLTPLALRERYSALNEPAMASMSAMERTELKMAVIAEQLGLSWAELARELQLSVDDINKIRVENPNSLLEQSSALLNLWATREGKRAKMESLYAALKSIDRMDIVNMLEGQPPQPARQGSRDLSRRRNNDREHLSPGMTNGYGLAQEELLSPASMQYSLPSPLGAEPYWQEVSSLDCAPIATTEEDTLMEMSDVQVWPSGNSPSLVPVEDSSLECSNADDSEGLLGLPYGSLGRPASQASAASGGGGVLSGSIELPEDDSEMGVDSLSTATPASLGGTIAGMNLNGLNNGQGSEASSEASALTSTTGGDGAGGGGGGGGGTGSVEGLSLVAGQQRVYARLSESPGLSCVADRNGDRSGNGGNGGGGGSFLSYLQEQTGPGWIPVTDPTQAWVGSQPKPRQAMDTMMSSVCNAVDGDQSHMSQEALLQPVRDMGHSEILRGHFRGTQPFEKGLGFPHRVPELRAWDDVRLKGQSGAMWALVTELLFSFVLLAFLVISCQNVLHIASGSVRSVLTYVHTQLDRELGEVEGVADEEENVTTRVVRRRVILKGDEVEDLPGEQVSEEQFTDEHGNIVTKKIVRKVVRRGKGSGEEGVQEVSVEGSLQDANELEVDAEQFMSYAILGRDSSKPDTVDVKKGAQIVKCASLRRVKQVLRRIQPLHQNHPTWTHDQQQLTGGRTYTKRQTDRNERQQTPTQRQPQRLCRLSARTRREGYRFT</sequence>
<comment type="caution">
    <text evidence="1">The sequence shown here is derived from an EMBL/GenBank/DDBJ whole genome shotgun (WGS) entry which is preliminary data.</text>
</comment>
<name>A0ACB8WYP3_9TELE</name>
<evidence type="ECO:0000313" key="2">
    <source>
        <dbReference type="Proteomes" id="UP000831701"/>
    </source>
</evidence>
<protein>
    <submittedName>
        <fullName evidence="1">Uncharacterized protein</fullName>
    </submittedName>
</protein>
<feature type="non-terminal residue" evidence="1">
    <location>
        <position position="1"/>
    </location>
</feature>
<organism evidence="1 2">
    <name type="scientific">Scortum barcoo</name>
    <name type="common">barcoo grunter</name>
    <dbReference type="NCBI Taxonomy" id="214431"/>
    <lineage>
        <taxon>Eukaryota</taxon>
        <taxon>Metazoa</taxon>
        <taxon>Chordata</taxon>
        <taxon>Craniata</taxon>
        <taxon>Vertebrata</taxon>
        <taxon>Euteleostomi</taxon>
        <taxon>Actinopterygii</taxon>
        <taxon>Neopterygii</taxon>
        <taxon>Teleostei</taxon>
        <taxon>Neoteleostei</taxon>
        <taxon>Acanthomorphata</taxon>
        <taxon>Eupercaria</taxon>
        <taxon>Centrarchiformes</taxon>
        <taxon>Terapontoidei</taxon>
        <taxon>Terapontidae</taxon>
        <taxon>Scortum</taxon>
    </lineage>
</organism>
<gene>
    <name evidence="1" type="ORF">L3Q82_023297</name>
</gene>